<dbReference type="Proteomes" id="UP001279734">
    <property type="component" value="Unassembled WGS sequence"/>
</dbReference>
<reference evidence="2" key="1">
    <citation type="submission" date="2023-05" db="EMBL/GenBank/DDBJ databases">
        <title>Nepenthes gracilis genome sequencing.</title>
        <authorList>
            <person name="Fukushima K."/>
        </authorList>
    </citation>
    <scope>NUCLEOTIDE SEQUENCE</scope>
    <source>
        <strain evidence="2">SING2019-196</strain>
    </source>
</reference>
<evidence type="ECO:0000313" key="3">
    <source>
        <dbReference type="Proteomes" id="UP001279734"/>
    </source>
</evidence>
<dbReference type="Pfam" id="PF07727">
    <property type="entry name" value="RVT_2"/>
    <property type="match status" value="1"/>
</dbReference>
<accession>A0AAD3T3L3</accession>
<proteinExistence type="predicted"/>
<evidence type="ECO:0000313" key="2">
    <source>
        <dbReference type="EMBL" id="GMH21889.1"/>
    </source>
</evidence>
<sequence length="227" mass="25594">MSSVHVVLGLAAALDLEIEQLDRFSENDFVILLLYVDDMLVIEQNSARIKELKEQLGQSFTMKDLGPVNQILGIRIFHDRGDKKLWLSQETYIEKTRADIAYAVDLVSRFLSNPGMEHWSAEKWIFRYLHGTSKMYLQFGREKLQLVGRGGLLAVQVVEMHHSLNYGGRVHCRDRALQGNALDEKLSIGKVQSDENGSNMLTKVLPKGKLEACCDVAGLTNFTPTQS</sequence>
<dbReference type="AlphaFoldDB" id="A0AAD3T3L3"/>
<protein>
    <recommendedName>
        <fullName evidence="1">Reverse transcriptase Ty1/copia-type domain-containing protein</fullName>
    </recommendedName>
</protein>
<evidence type="ECO:0000259" key="1">
    <source>
        <dbReference type="Pfam" id="PF07727"/>
    </source>
</evidence>
<organism evidence="2 3">
    <name type="scientific">Nepenthes gracilis</name>
    <name type="common">Slender pitcher plant</name>
    <dbReference type="NCBI Taxonomy" id="150966"/>
    <lineage>
        <taxon>Eukaryota</taxon>
        <taxon>Viridiplantae</taxon>
        <taxon>Streptophyta</taxon>
        <taxon>Embryophyta</taxon>
        <taxon>Tracheophyta</taxon>
        <taxon>Spermatophyta</taxon>
        <taxon>Magnoliopsida</taxon>
        <taxon>eudicotyledons</taxon>
        <taxon>Gunneridae</taxon>
        <taxon>Pentapetalae</taxon>
        <taxon>Caryophyllales</taxon>
        <taxon>Nepenthaceae</taxon>
        <taxon>Nepenthes</taxon>
    </lineage>
</organism>
<name>A0AAD3T3L3_NEPGR</name>
<dbReference type="InterPro" id="IPR013103">
    <property type="entry name" value="RVT_2"/>
</dbReference>
<feature type="domain" description="Reverse transcriptase Ty1/copia-type" evidence="1">
    <location>
        <begin position="24"/>
        <end position="96"/>
    </location>
</feature>
<keyword evidence="3" id="KW-1185">Reference proteome</keyword>
<comment type="caution">
    <text evidence="2">The sequence shown here is derived from an EMBL/GenBank/DDBJ whole genome shotgun (WGS) entry which is preliminary data.</text>
</comment>
<gene>
    <name evidence="2" type="ORF">Nepgr_023732</name>
</gene>
<dbReference type="EMBL" id="BSYO01000024">
    <property type="protein sequence ID" value="GMH21889.1"/>
    <property type="molecule type" value="Genomic_DNA"/>
</dbReference>